<keyword evidence="1" id="KW-1133">Transmembrane helix</keyword>
<dbReference type="AlphaFoldDB" id="A0A4Y7LLL5"/>
<keyword evidence="1" id="KW-0472">Membrane</keyword>
<dbReference type="Proteomes" id="UP000316621">
    <property type="component" value="Chromosome 11"/>
</dbReference>
<dbReference type="PANTHER" id="PTHR33512:SF7">
    <property type="entry name" value="LEGUME LECTIN DOMAIN-CONTAINING PROTEIN"/>
    <property type="match status" value="1"/>
</dbReference>
<proteinExistence type="predicted"/>
<sequence length="281" mass="31662">MNNNISAAHSLDILLQKYAFKELLVHNRRTGSLYHSVLPTNLTGIRVSVVRLRSGSFWIRGANFSNFRIPPRVKPIPYVKRLAIVYQNLGNLSSHYYNVPGNYSMVTPVIGFIVYNATNLNNVNGMKKLANLTTTRNSISIHFRLPSGLNISQAKCVKFNEDGSPHFSEMKHPNICLTNDQGHFAVVTVRPEPHPEKKKKDKRLLVWLIVSIVFGVFALLFIGVLGFVVYRIVKMRRIGAMENEAENGEAFDTIWVGNSKLPSATSMRTNPIIEYSESAPY</sequence>
<dbReference type="Gramene" id="RZC84965">
    <property type="protein sequence ID" value="RZC84965"/>
    <property type="gene ID" value="C5167_047746"/>
</dbReference>
<feature type="transmembrane region" description="Helical" evidence="1">
    <location>
        <begin position="204"/>
        <end position="230"/>
    </location>
</feature>
<keyword evidence="3" id="KW-1185">Reference proteome</keyword>
<dbReference type="GO" id="GO:0016020">
    <property type="term" value="C:membrane"/>
    <property type="evidence" value="ECO:0007669"/>
    <property type="project" value="TreeGrafter"/>
</dbReference>
<accession>A0A4Y7LLL5</accession>
<name>A0A4Y7LLL5_PAPSO</name>
<dbReference type="InterPro" id="IPR010605">
    <property type="entry name" value="DUF1191"/>
</dbReference>
<reference evidence="2 3" key="1">
    <citation type="journal article" date="2018" name="Science">
        <title>The opium poppy genome and morphinan production.</title>
        <authorList>
            <person name="Guo L."/>
            <person name="Winzer T."/>
            <person name="Yang X."/>
            <person name="Li Y."/>
            <person name="Ning Z."/>
            <person name="He Z."/>
            <person name="Teodor R."/>
            <person name="Lu Y."/>
            <person name="Bowser T.A."/>
            <person name="Graham I.A."/>
            <person name="Ye K."/>
        </authorList>
    </citation>
    <scope>NUCLEOTIDE SEQUENCE [LARGE SCALE GENOMIC DNA]</scope>
    <source>
        <strain evidence="3">cv. HN1</strain>
        <tissue evidence="2">Leaves</tissue>
    </source>
</reference>
<dbReference type="OMA" id="RIGAMEN"/>
<evidence type="ECO:0000313" key="3">
    <source>
        <dbReference type="Proteomes" id="UP000316621"/>
    </source>
</evidence>
<gene>
    <name evidence="2" type="ORF">C5167_047746</name>
</gene>
<evidence type="ECO:0000256" key="1">
    <source>
        <dbReference type="SAM" id="Phobius"/>
    </source>
</evidence>
<dbReference type="STRING" id="3469.A0A4Y7LLL5"/>
<evidence type="ECO:0000313" key="2">
    <source>
        <dbReference type="EMBL" id="RZC84965.1"/>
    </source>
</evidence>
<dbReference type="EMBL" id="CM010725">
    <property type="protein sequence ID" value="RZC84965.1"/>
    <property type="molecule type" value="Genomic_DNA"/>
</dbReference>
<dbReference type="PANTHER" id="PTHR33512">
    <property type="entry name" value="PROTEIN, PUTATIVE (DUF1191)-RELATED"/>
    <property type="match status" value="1"/>
</dbReference>
<protein>
    <submittedName>
        <fullName evidence="2">Uncharacterized protein</fullName>
    </submittedName>
</protein>
<keyword evidence="1" id="KW-0812">Transmembrane</keyword>
<organism evidence="2 3">
    <name type="scientific">Papaver somniferum</name>
    <name type="common">Opium poppy</name>
    <dbReference type="NCBI Taxonomy" id="3469"/>
    <lineage>
        <taxon>Eukaryota</taxon>
        <taxon>Viridiplantae</taxon>
        <taxon>Streptophyta</taxon>
        <taxon>Embryophyta</taxon>
        <taxon>Tracheophyta</taxon>
        <taxon>Spermatophyta</taxon>
        <taxon>Magnoliopsida</taxon>
        <taxon>Ranunculales</taxon>
        <taxon>Papaveraceae</taxon>
        <taxon>Papaveroideae</taxon>
        <taxon>Papaver</taxon>
    </lineage>
</organism>
<dbReference type="Pfam" id="PF06697">
    <property type="entry name" value="DUF1191"/>
    <property type="match status" value="1"/>
</dbReference>